<feature type="transmembrane region" description="Helical" evidence="1">
    <location>
        <begin position="36"/>
        <end position="53"/>
    </location>
</feature>
<feature type="transmembrane region" description="Helical" evidence="1">
    <location>
        <begin position="60"/>
        <end position="80"/>
    </location>
</feature>
<organism evidence="2 3">
    <name type="scientific">Tuber borchii</name>
    <name type="common">White truffle</name>
    <dbReference type="NCBI Taxonomy" id="42251"/>
    <lineage>
        <taxon>Eukaryota</taxon>
        <taxon>Fungi</taxon>
        <taxon>Dikarya</taxon>
        <taxon>Ascomycota</taxon>
        <taxon>Pezizomycotina</taxon>
        <taxon>Pezizomycetes</taxon>
        <taxon>Pezizales</taxon>
        <taxon>Tuberaceae</taxon>
        <taxon>Tuber</taxon>
    </lineage>
</organism>
<dbReference type="EMBL" id="NESQ01000132">
    <property type="protein sequence ID" value="PUU78007.1"/>
    <property type="molecule type" value="Genomic_DNA"/>
</dbReference>
<keyword evidence="1" id="KW-1133">Transmembrane helix</keyword>
<gene>
    <name evidence="2" type="ORF">B9Z19DRAFT_122719</name>
</gene>
<dbReference type="AlphaFoldDB" id="A0A2T6ZRB3"/>
<evidence type="ECO:0000313" key="3">
    <source>
        <dbReference type="Proteomes" id="UP000244722"/>
    </source>
</evidence>
<dbReference type="Proteomes" id="UP000244722">
    <property type="component" value="Unassembled WGS sequence"/>
</dbReference>
<sequence length="90" mass="10552">MKQSRCLLYHASIYDLSILYNMVFGRGWHCCIEMPGSWLGILPLSTFFVFCYIDPHSCTVYNILIIYLHFTFCTSILASHTHLPRFSPWL</sequence>
<protein>
    <submittedName>
        <fullName evidence="2">Uncharacterized protein</fullName>
    </submittedName>
</protein>
<feature type="transmembrane region" description="Helical" evidence="1">
    <location>
        <begin position="7"/>
        <end position="24"/>
    </location>
</feature>
<reference evidence="2 3" key="1">
    <citation type="submission" date="2017-04" db="EMBL/GenBank/DDBJ databases">
        <title>Draft genome sequence of Tuber borchii Vittad., a whitish edible truffle.</title>
        <authorList>
            <consortium name="DOE Joint Genome Institute"/>
            <person name="Murat C."/>
            <person name="Kuo A."/>
            <person name="Barry K.W."/>
            <person name="Clum A."/>
            <person name="Dockter R.B."/>
            <person name="Fauchery L."/>
            <person name="Iotti M."/>
            <person name="Kohler A."/>
            <person name="Labutti K."/>
            <person name="Lindquist E.A."/>
            <person name="Lipzen A."/>
            <person name="Ohm R.A."/>
            <person name="Wang M."/>
            <person name="Grigoriev I.V."/>
            <person name="Zambonelli A."/>
            <person name="Martin F.M."/>
        </authorList>
    </citation>
    <scope>NUCLEOTIDE SEQUENCE [LARGE SCALE GENOMIC DNA]</scope>
    <source>
        <strain evidence="2 3">Tbo3840</strain>
    </source>
</reference>
<keyword evidence="1" id="KW-0812">Transmembrane</keyword>
<evidence type="ECO:0000313" key="2">
    <source>
        <dbReference type="EMBL" id="PUU78007.1"/>
    </source>
</evidence>
<evidence type="ECO:0000256" key="1">
    <source>
        <dbReference type="SAM" id="Phobius"/>
    </source>
</evidence>
<keyword evidence="3" id="KW-1185">Reference proteome</keyword>
<accession>A0A2T6ZRB3</accession>
<keyword evidence="1" id="KW-0472">Membrane</keyword>
<name>A0A2T6ZRB3_TUBBO</name>
<proteinExistence type="predicted"/>
<comment type="caution">
    <text evidence="2">The sequence shown here is derived from an EMBL/GenBank/DDBJ whole genome shotgun (WGS) entry which is preliminary data.</text>
</comment>